<dbReference type="AlphaFoldDB" id="A0A645E435"/>
<gene>
    <name evidence="1" type="ORF">SDC9_143457</name>
</gene>
<organism evidence="1">
    <name type="scientific">bioreactor metagenome</name>
    <dbReference type="NCBI Taxonomy" id="1076179"/>
    <lineage>
        <taxon>unclassified sequences</taxon>
        <taxon>metagenomes</taxon>
        <taxon>ecological metagenomes</taxon>
    </lineage>
</organism>
<sequence>MSVVKMSENAAKLFKQFLVDNEVTADVIRLHFAGMG</sequence>
<evidence type="ECO:0000313" key="1">
    <source>
        <dbReference type="EMBL" id="MPM96299.1"/>
    </source>
</evidence>
<proteinExistence type="predicted"/>
<accession>A0A645E435</accession>
<name>A0A645E435_9ZZZZ</name>
<comment type="caution">
    <text evidence="1">The sequence shown here is derived from an EMBL/GenBank/DDBJ whole genome shotgun (WGS) entry which is preliminary data.</text>
</comment>
<dbReference type="EMBL" id="VSSQ01042685">
    <property type="protein sequence ID" value="MPM96299.1"/>
    <property type="molecule type" value="Genomic_DNA"/>
</dbReference>
<protein>
    <submittedName>
        <fullName evidence="1">Uncharacterized protein</fullName>
    </submittedName>
</protein>
<reference evidence="1" key="1">
    <citation type="submission" date="2019-08" db="EMBL/GenBank/DDBJ databases">
        <authorList>
            <person name="Kucharzyk K."/>
            <person name="Murdoch R.W."/>
            <person name="Higgins S."/>
            <person name="Loffler F."/>
        </authorList>
    </citation>
    <scope>NUCLEOTIDE SEQUENCE</scope>
</reference>